<dbReference type="RefSeq" id="WP_287272422.1">
    <property type="nucleotide sequence ID" value="NZ_JAMYMY010000019.1"/>
</dbReference>
<evidence type="ECO:0000256" key="3">
    <source>
        <dbReference type="ARBA" id="ARBA00022692"/>
    </source>
</evidence>
<dbReference type="EMBL" id="JAMYPJ010000016">
    <property type="protein sequence ID" value="MER8933985.1"/>
    <property type="molecule type" value="Genomic_DNA"/>
</dbReference>
<evidence type="ECO:0000313" key="9">
    <source>
        <dbReference type="Proteomes" id="UP001464387"/>
    </source>
</evidence>
<feature type="region of interest" description="Disordered" evidence="6">
    <location>
        <begin position="1"/>
        <end position="38"/>
    </location>
</feature>
<accession>A0ABV1YFS2</accession>
<dbReference type="PANTHER" id="PTHR43124:SF3">
    <property type="entry name" value="CHLORAMPHENICOL EFFLUX PUMP RV0191"/>
    <property type="match status" value="1"/>
</dbReference>
<keyword evidence="3 7" id="KW-0812">Transmembrane</keyword>
<dbReference type="InterPro" id="IPR036259">
    <property type="entry name" value="MFS_trans_sf"/>
</dbReference>
<proteinExistence type="predicted"/>
<feature type="compositionally biased region" description="Basic and acidic residues" evidence="6">
    <location>
        <begin position="17"/>
        <end position="36"/>
    </location>
</feature>
<feature type="transmembrane region" description="Helical" evidence="7">
    <location>
        <begin position="360"/>
        <end position="382"/>
    </location>
</feature>
<feature type="transmembrane region" description="Helical" evidence="7">
    <location>
        <begin position="199"/>
        <end position="220"/>
    </location>
</feature>
<feature type="transmembrane region" description="Helical" evidence="7">
    <location>
        <begin position="232"/>
        <end position="261"/>
    </location>
</feature>
<feature type="transmembrane region" description="Helical" evidence="7">
    <location>
        <begin position="172"/>
        <end position="193"/>
    </location>
</feature>
<evidence type="ECO:0000256" key="1">
    <source>
        <dbReference type="ARBA" id="ARBA00004651"/>
    </source>
</evidence>
<evidence type="ECO:0000256" key="2">
    <source>
        <dbReference type="ARBA" id="ARBA00022475"/>
    </source>
</evidence>
<dbReference type="InterPro" id="IPR050189">
    <property type="entry name" value="MFS_Efflux_Transporters"/>
</dbReference>
<feature type="transmembrane region" description="Helical" evidence="7">
    <location>
        <begin position="273"/>
        <end position="292"/>
    </location>
</feature>
<evidence type="ECO:0000256" key="5">
    <source>
        <dbReference type="ARBA" id="ARBA00023136"/>
    </source>
</evidence>
<dbReference type="Proteomes" id="UP001464387">
    <property type="component" value="Unassembled WGS sequence"/>
</dbReference>
<feature type="transmembrane region" description="Helical" evidence="7">
    <location>
        <begin position="394"/>
        <end position="413"/>
    </location>
</feature>
<dbReference type="Pfam" id="PF07690">
    <property type="entry name" value="MFS_1"/>
    <property type="match status" value="2"/>
</dbReference>
<keyword evidence="5 7" id="KW-0472">Membrane</keyword>
<reference evidence="8 9" key="1">
    <citation type="journal article" date="2024" name="Proc. Natl. Acad. Sci. U.S.A.">
        <title>The evolutionary genomics of adaptation to stress in wild rhizobium bacteria.</title>
        <authorList>
            <person name="Kehlet-Delgado H."/>
            <person name="Montoya A.P."/>
            <person name="Jensen K.T."/>
            <person name="Wendlandt C.E."/>
            <person name="Dexheimer C."/>
            <person name="Roberts M."/>
            <person name="Torres Martinez L."/>
            <person name="Friesen M.L."/>
            <person name="Griffitts J.S."/>
            <person name="Porter S.S."/>
        </authorList>
    </citation>
    <scope>NUCLEOTIDE SEQUENCE [LARGE SCALE GENOMIC DNA]</scope>
    <source>
        <strain evidence="8 9">M0729</strain>
    </source>
</reference>
<gene>
    <name evidence="8" type="ORF">NKI33_13535</name>
</gene>
<evidence type="ECO:0000256" key="4">
    <source>
        <dbReference type="ARBA" id="ARBA00022989"/>
    </source>
</evidence>
<dbReference type="SUPFAM" id="SSF103473">
    <property type="entry name" value="MFS general substrate transporter"/>
    <property type="match status" value="1"/>
</dbReference>
<evidence type="ECO:0000256" key="6">
    <source>
        <dbReference type="SAM" id="MobiDB-lite"/>
    </source>
</evidence>
<feature type="transmembrane region" description="Helical" evidence="7">
    <location>
        <begin position="304"/>
        <end position="323"/>
    </location>
</feature>
<keyword evidence="4 7" id="KW-1133">Transmembrane helix</keyword>
<comment type="caution">
    <text evidence="8">The sequence shown here is derived from an EMBL/GenBank/DDBJ whole genome shotgun (WGS) entry which is preliminary data.</text>
</comment>
<feature type="transmembrane region" description="Helical" evidence="7">
    <location>
        <begin position="52"/>
        <end position="74"/>
    </location>
</feature>
<comment type="subcellular location">
    <subcellularLocation>
        <location evidence="1">Cell membrane</location>
        <topology evidence="1">Multi-pass membrane protein</topology>
    </subcellularLocation>
</comment>
<keyword evidence="2" id="KW-1003">Cell membrane</keyword>
<keyword evidence="9" id="KW-1185">Reference proteome</keyword>
<feature type="transmembrane region" description="Helical" evidence="7">
    <location>
        <begin position="329"/>
        <end position="348"/>
    </location>
</feature>
<feature type="transmembrane region" description="Helical" evidence="7">
    <location>
        <begin position="86"/>
        <end position="108"/>
    </location>
</feature>
<protein>
    <submittedName>
        <fullName evidence="8">MFS transporter</fullName>
    </submittedName>
</protein>
<name>A0ABV1YFS2_9HYPH</name>
<dbReference type="PANTHER" id="PTHR43124">
    <property type="entry name" value="PURINE EFFLUX PUMP PBUE"/>
    <property type="match status" value="1"/>
</dbReference>
<dbReference type="Gene3D" id="1.20.1250.20">
    <property type="entry name" value="MFS general substrate transporter like domains"/>
    <property type="match status" value="2"/>
</dbReference>
<evidence type="ECO:0000256" key="7">
    <source>
        <dbReference type="SAM" id="Phobius"/>
    </source>
</evidence>
<organism evidence="8 9">
    <name type="scientific">Mesorhizobium opportunistum</name>
    <dbReference type="NCBI Taxonomy" id="593909"/>
    <lineage>
        <taxon>Bacteria</taxon>
        <taxon>Pseudomonadati</taxon>
        <taxon>Pseudomonadota</taxon>
        <taxon>Alphaproteobacteria</taxon>
        <taxon>Hyphomicrobiales</taxon>
        <taxon>Phyllobacteriaceae</taxon>
        <taxon>Mesorhizobium</taxon>
    </lineage>
</organism>
<feature type="transmembrane region" description="Helical" evidence="7">
    <location>
        <begin position="115"/>
        <end position="133"/>
    </location>
</feature>
<dbReference type="InterPro" id="IPR011701">
    <property type="entry name" value="MFS"/>
</dbReference>
<evidence type="ECO:0000313" key="8">
    <source>
        <dbReference type="EMBL" id="MER8933985.1"/>
    </source>
</evidence>
<sequence length="420" mass="43342">MASTNTGHTGTGHTGTGHKDTGHKDTGHKDTGHKGNGDWLVGNPTGGQLASALWIGSVGLLILGLQPVLLGALYTEGHVSGDELALVATAEMIAIAIGSAIVAMLLSAHNMRWKSAVLLLLLALANIWTAYAAGAGTLMAARALAGLAEGGLVAVATELIARSRRAERIGGYFVTMQTLAQCALALLLALYVIPAAGSAGGFLSLAVVCVLSLVVAFIVPADYADLPKEEDLANVLTVPSITALLSVFCYFMFFGAVWAFLEPLGAQFGIDGRTVGLIVSASLAVQVLGAMTATVFEARIDYRIAIAAIGAVAVVASLVLASGPDLTTFWVTALMIGFILLFIVPYQIRLAITADETRTAVLLMPAAQLFGLAIGPVAASLLIDGKDFRPVPEFAAASAVASVALLGLFILVARRRRIVA</sequence>